<dbReference type="Proteomes" id="UP001165064">
    <property type="component" value="Unassembled WGS sequence"/>
</dbReference>
<organism evidence="1 2">
    <name type="scientific">Ambrosiozyma monospora</name>
    <name type="common">Yeast</name>
    <name type="synonym">Endomycopsis monosporus</name>
    <dbReference type="NCBI Taxonomy" id="43982"/>
    <lineage>
        <taxon>Eukaryota</taxon>
        <taxon>Fungi</taxon>
        <taxon>Dikarya</taxon>
        <taxon>Ascomycota</taxon>
        <taxon>Saccharomycotina</taxon>
        <taxon>Pichiomycetes</taxon>
        <taxon>Pichiales</taxon>
        <taxon>Pichiaceae</taxon>
        <taxon>Ambrosiozyma</taxon>
    </lineage>
</organism>
<accession>A0ACB5TCI8</accession>
<reference evidence="1" key="1">
    <citation type="submission" date="2023-04" db="EMBL/GenBank/DDBJ databases">
        <title>Ambrosiozyma monospora NBRC 10751.</title>
        <authorList>
            <person name="Ichikawa N."/>
            <person name="Sato H."/>
            <person name="Tonouchi N."/>
        </authorList>
    </citation>
    <scope>NUCLEOTIDE SEQUENCE</scope>
    <source>
        <strain evidence="1">NBRC 10751</strain>
    </source>
</reference>
<keyword evidence="2" id="KW-1185">Reference proteome</keyword>
<evidence type="ECO:0000313" key="2">
    <source>
        <dbReference type="Proteomes" id="UP001165064"/>
    </source>
</evidence>
<proteinExistence type="predicted"/>
<gene>
    <name evidence="1" type="ORF">Amon02_000770000</name>
</gene>
<name>A0ACB5TCI8_AMBMO</name>
<dbReference type="EMBL" id="BSXS01006507">
    <property type="protein sequence ID" value="GME85640.1"/>
    <property type="molecule type" value="Genomic_DNA"/>
</dbReference>
<protein>
    <submittedName>
        <fullName evidence="1">Unnamed protein product</fullName>
    </submittedName>
</protein>
<evidence type="ECO:0000313" key="1">
    <source>
        <dbReference type="EMBL" id="GME85640.1"/>
    </source>
</evidence>
<sequence>MHVQLDSLEVHYIFCKCDESDLLLISLELEFFNLGIKFIWWKIMQNAIQFNIIETAGENIKIIIGGNNVKPGSHITEQSLVTNSRYF</sequence>
<comment type="caution">
    <text evidence="1">The sequence shown here is derived from an EMBL/GenBank/DDBJ whole genome shotgun (WGS) entry which is preliminary data.</text>
</comment>